<sequence length="295" mass="32850">MPASLKSNNVLFELDLLKAMVAVVECGSFTTAATRLHSTQSTVSQKIRRLEDLAGHTLLDRGNREVRPTEAGHVLLRYARQMLAANEQLAEALSGAMVAVTVRLGLPEDFATGPITKAFSAFTQHHPHVKLEVTSGLSRDLYHGYEQGELDLVLVKQRRHSRAAVTCRPEKLVWIDSARHPCLKQDPIPLVTFPQRGLYRDEMIQALEAIGRRWRISFTSSSLAGIQEAVANGMGISLLPHRATSKNHQILTRRSGLPEIDAYELGIFYRPSANQETRELADVLVQLLDRSETRS</sequence>
<accession>A0A261TSM1</accession>
<dbReference type="GO" id="GO:0003677">
    <property type="term" value="F:DNA binding"/>
    <property type="evidence" value="ECO:0007669"/>
    <property type="project" value="UniProtKB-KW"/>
</dbReference>
<dbReference type="SUPFAM" id="SSF53850">
    <property type="entry name" value="Periplasmic binding protein-like II"/>
    <property type="match status" value="1"/>
</dbReference>
<comment type="caution">
    <text evidence="6">The sequence shown here is derived from an EMBL/GenBank/DDBJ whole genome shotgun (WGS) entry which is preliminary data.</text>
</comment>
<dbReference type="EMBL" id="NEVQ01000021">
    <property type="protein sequence ID" value="OZI52445.1"/>
    <property type="molecule type" value="Genomic_DNA"/>
</dbReference>
<dbReference type="RefSeq" id="WP_094838912.1">
    <property type="nucleotide sequence ID" value="NZ_NEVQ01000021.1"/>
</dbReference>
<evidence type="ECO:0000256" key="3">
    <source>
        <dbReference type="ARBA" id="ARBA00023125"/>
    </source>
</evidence>
<proteinExistence type="inferred from homology"/>
<keyword evidence="2" id="KW-0805">Transcription regulation</keyword>
<evidence type="ECO:0000313" key="6">
    <source>
        <dbReference type="EMBL" id="OZI52445.1"/>
    </source>
</evidence>
<keyword evidence="3" id="KW-0238">DNA-binding</keyword>
<evidence type="ECO:0000256" key="1">
    <source>
        <dbReference type="ARBA" id="ARBA00009437"/>
    </source>
</evidence>
<dbReference type="InterPro" id="IPR036388">
    <property type="entry name" value="WH-like_DNA-bd_sf"/>
</dbReference>
<dbReference type="Proteomes" id="UP000216885">
    <property type="component" value="Unassembled WGS sequence"/>
</dbReference>
<dbReference type="Pfam" id="PF03466">
    <property type="entry name" value="LysR_substrate"/>
    <property type="match status" value="1"/>
</dbReference>
<organism evidence="6 7">
    <name type="scientific">Bordetella genomosp. 4</name>
    <dbReference type="NCBI Taxonomy" id="463044"/>
    <lineage>
        <taxon>Bacteria</taxon>
        <taxon>Pseudomonadati</taxon>
        <taxon>Pseudomonadota</taxon>
        <taxon>Betaproteobacteria</taxon>
        <taxon>Burkholderiales</taxon>
        <taxon>Alcaligenaceae</taxon>
        <taxon>Bordetella</taxon>
    </lineage>
</organism>
<dbReference type="Pfam" id="PF00126">
    <property type="entry name" value="HTH_1"/>
    <property type="match status" value="1"/>
</dbReference>
<keyword evidence="4" id="KW-0804">Transcription</keyword>
<keyword evidence="7" id="KW-1185">Reference proteome</keyword>
<dbReference type="PRINTS" id="PR00039">
    <property type="entry name" value="HTHLYSR"/>
</dbReference>
<dbReference type="AlphaFoldDB" id="A0A261TSM1"/>
<evidence type="ECO:0000256" key="4">
    <source>
        <dbReference type="ARBA" id="ARBA00023163"/>
    </source>
</evidence>
<dbReference type="SUPFAM" id="SSF46785">
    <property type="entry name" value="Winged helix' DNA-binding domain"/>
    <property type="match status" value="1"/>
</dbReference>
<dbReference type="PROSITE" id="PS50931">
    <property type="entry name" value="HTH_LYSR"/>
    <property type="match status" value="1"/>
</dbReference>
<gene>
    <name evidence="6" type="ORF">CAL20_21115</name>
</gene>
<dbReference type="Gene3D" id="3.40.190.10">
    <property type="entry name" value="Periplasmic binding protein-like II"/>
    <property type="match status" value="2"/>
</dbReference>
<dbReference type="InterPro" id="IPR036390">
    <property type="entry name" value="WH_DNA-bd_sf"/>
</dbReference>
<dbReference type="PANTHER" id="PTHR30579:SF7">
    <property type="entry name" value="HTH-TYPE TRANSCRIPTIONAL REGULATOR LRHA-RELATED"/>
    <property type="match status" value="1"/>
</dbReference>
<dbReference type="InterPro" id="IPR050176">
    <property type="entry name" value="LTTR"/>
</dbReference>
<evidence type="ECO:0000256" key="2">
    <source>
        <dbReference type="ARBA" id="ARBA00023015"/>
    </source>
</evidence>
<dbReference type="PANTHER" id="PTHR30579">
    <property type="entry name" value="TRANSCRIPTIONAL REGULATOR"/>
    <property type="match status" value="1"/>
</dbReference>
<protein>
    <submittedName>
        <fullName evidence="6">LysR family transcriptional regulator</fullName>
    </submittedName>
</protein>
<reference evidence="6 7" key="1">
    <citation type="submission" date="2017-05" db="EMBL/GenBank/DDBJ databases">
        <title>Complete and WGS of Bordetella genogroups.</title>
        <authorList>
            <person name="Spilker T."/>
            <person name="LiPuma J."/>
        </authorList>
    </citation>
    <scope>NUCLEOTIDE SEQUENCE [LARGE SCALE GENOMIC DNA]</scope>
    <source>
        <strain evidence="6 7">AU9919</strain>
    </source>
</reference>
<name>A0A261TSM1_9BORD</name>
<feature type="domain" description="HTH lysR-type" evidence="5">
    <location>
        <begin position="12"/>
        <end position="69"/>
    </location>
</feature>
<dbReference type="Gene3D" id="1.10.10.10">
    <property type="entry name" value="Winged helix-like DNA-binding domain superfamily/Winged helix DNA-binding domain"/>
    <property type="match status" value="1"/>
</dbReference>
<comment type="similarity">
    <text evidence="1">Belongs to the LysR transcriptional regulatory family.</text>
</comment>
<dbReference type="InterPro" id="IPR000847">
    <property type="entry name" value="LysR_HTH_N"/>
</dbReference>
<evidence type="ECO:0000313" key="7">
    <source>
        <dbReference type="Proteomes" id="UP000216885"/>
    </source>
</evidence>
<dbReference type="GO" id="GO:0003700">
    <property type="term" value="F:DNA-binding transcription factor activity"/>
    <property type="evidence" value="ECO:0007669"/>
    <property type="project" value="InterPro"/>
</dbReference>
<dbReference type="FunFam" id="1.10.10.10:FF:000001">
    <property type="entry name" value="LysR family transcriptional regulator"/>
    <property type="match status" value="1"/>
</dbReference>
<dbReference type="InterPro" id="IPR005119">
    <property type="entry name" value="LysR_subst-bd"/>
</dbReference>
<evidence type="ECO:0000259" key="5">
    <source>
        <dbReference type="PROSITE" id="PS50931"/>
    </source>
</evidence>